<accession>A0A7H8R4G0</accession>
<dbReference type="Proteomes" id="UP000509510">
    <property type="component" value="Chromosome IV"/>
</dbReference>
<dbReference type="PANTHER" id="PTHR42774:SF3">
    <property type="entry name" value="KETOHEXOKINASE"/>
    <property type="match status" value="1"/>
</dbReference>
<dbReference type="InterPro" id="IPR029056">
    <property type="entry name" value="Ribokinase-like"/>
</dbReference>
<dbReference type="PANTHER" id="PTHR42774">
    <property type="entry name" value="PHOSPHOTRANSFERASE SYSTEM TRANSPORT PROTEIN"/>
    <property type="match status" value="1"/>
</dbReference>
<proteinExistence type="predicted"/>
<evidence type="ECO:0000313" key="2">
    <source>
        <dbReference type="EMBL" id="QKX61087.1"/>
    </source>
</evidence>
<gene>
    <name evidence="2" type="ORF">TRUGW13939_08233</name>
</gene>
<dbReference type="SUPFAM" id="SSF53613">
    <property type="entry name" value="Ribokinase-like"/>
    <property type="match status" value="1"/>
</dbReference>
<dbReference type="InterPro" id="IPR011611">
    <property type="entry name" value="PfkB_dom"/>
</dbReference>
<dbReference type="EMBL" id="CP055901">
    <property type="protein sequence ID" value="QKX61087.1"/>
    <property type="molecule type" value="Genomic_DNA"/>
</dbReference>
<dbReference type="RefSeq" id="XP_035347262.1">
    <property type="nucleotide sequence ID" value="XM_035491369.1"/>
</dbReference>
<dbReference type="OrthoDB" id="204058at2759"/>
<dbReference type="KEGG" id="trg:TRUGW13939_08233"/>
<dbReference type="GeneID" id="55995722"/>
<dbReference type="Pfam" id="PF00294">
    <property type="entry name" value="PfkB"/>
    <property type="match status" value="1"/>
</dbReference>
<sequence>MLCPSVDHYPSEDEKLRASKLSRRRGGNCPNSLEVLQQLVEVSQSDLSLGLMTVLPKRQSHSTAFIRDSLGPSVDCDNCVYREDTSEPASCYVIQSQQTGSRTIVNYNGLSEMTFEEFKTCVGQTELENCWFHFEGRIPDTTLKCLQFLRRTQPSVQISVELEKPGRAGLDKLAAEADLVFYAKGWAQACGYKSMEECLRSQSRVTPKAKYLFCTWGEDGAALLTRSDSTCISVPALKIADSEVVDTIGAGDTFIAGIFFGLLCHYDEWEWARKLRFANELAGRKVVQEGFQGLGQVMTRQMR</sequence>
<feature type="domain" description="Carbohydrate kinase PfkB" evidence="1">
    <location>
        <begin position="12"/>
        <end position="290"/>
    </location>
</feature>
<dbReference type="Gene3D" id="3.40.1190.20">
    <property type="match status" value="1"/>
</dbReference>
<dbReference type="AlphaFoldDB" id="A0A7H8R4G0"/>
<keyword evidence="3" id="KW-1185">Reference proteome</keyword>
<reference evidence="3" key="1">
    <citation type="submission" date="2020-06" db="EMBL/GenBank/DDBJ databases">
        <title>A chromosome-scale genome assembly of Talaromyces rugulosus W13939.</title>
        <authorList>
            <person name="Wang B."/>
            <person name="Guo L."/>
            <person name="Ye K."/>
            <person name="Wang L."/>
        </authorList>
    </citation>
    <scope>NUCLEOTIDE SEQUENCE [LARGE SCALE GENOMIC DNA]</scope>
    <source>
        <strain evidence="3">W13939</strain>
    </source>
</reference>
<name>A0A7H8R4G0_TALRU</name>
<protein>
    <recommendedName>
        <fullName evidence="1">Carbohydrate kinase PfkB domain-containing protein</fullName>
    </recommendedName>
</protein>
<organism evidence="2 3">
    <name type="scientific">Talaromyces rugulosus</name>
    <name type="common">Penicillium rugulosum</name>
    <dbReference type="NCBI Taxonomy" id="121627"/>
    <lineage>
        <taxon>Eukaryota</taxon>
        <taxon>Fungi</taxon>
        <taxon>Dikarya</taxon>
        <taxon>Ascomycota</taxon>
        <taxon>Pezizomycotina</taxon>
        <taxon>Eurotiomycetes</taxon>
        <taxon>Eurotiomycetidae</taxon>
        <taxon>Eurotiales</taxon>
        <taxon>Trichocomaceae</taxon>
        <taxon>Talaromyces</taxon>
        <taxon>Talaromyces sect. Islandici</taxon>
    </lineage>
</organism>
<dbReference type="InterPro" id="IPR052562">
    <property type="entry name" value="Ketohexokinase-related"/>
</dbReference>
<evidence type="ECO:0000313" key="3">
    <source>
        <dbReference type="Proteomes" id="UP000509510"/>
    </source>
</evidence>
<evidence type="ECO:0000259" key="1">
    <source>
        <dbReference type="Pfam" id="PF00294"/>
    </source>
</evidence>